<organism evidence="2 3">
    <name type="scientific">Azospirillum cavernae</name>
    <dbReference type="NCBI Taxonomy" id="2320860"/>
    <lineage>
        <taxon>Bacteria</taxon>
        <taxon>Pseudomonadati</taxon>
        <taxon>Pseudomonadota</taxon>
        <taxon>Alphaproteobacteria</taxon>
        <taxon>Rhodospirillales</taxon>
        <taxon>Azospirillaceae</taxon>
        <taxon>Azospirillum</taxon>
    </lineage>
</organism>
<name>A0A418VVX5_9PROT</name>
<dbReference type="EMBL" id="QYUL01000002">
    <property type="protein sequence ID" value="RJF81305.1"/>
    <property type="molecule type" value="Genomic_DNA"/>
</dbReference>
<dbReference type="Pfam" id="PF07362">
    <property type="entry name" value="CcdA"/>
    <property type="match status" value="1"/>
</dbReference>
<keyword evidence="1" id="KW-1277">Toxin-antitoxin system</keyword>
<dbReference type="OrthoDB" id="7307201at2"/>
<gene>
    <name evidence="2" type="ORF">D3877_14030</name>
</gene>
<dbReference type="Proteomes" id="UP000283458">
    <property type="component" value="Unassembled WGS sequence"/>
</dbReference>
<evidence type="ECO:0000313" key="3">
    <source>
        <dbReference type="Proteomes" id="UP000283458"/>
    </source>
</evidence>
<reference evidence="2 3" key="1">
    <citation type="submission" date="2018-09" db="EMBL/GenBank/DDBJ databases">
        <authorList>
            <person name="Zhu H."/>
        </authorList>
    </citation>
    <scope>NUCLEOTIDE SEQUENCE [LARGE SCALE GENOMIC DNA]</scope>
    <source>
        <strain evidence="2 3">K2W22B-5</strain>
    </source>
</reference>
<comment type="caution">
    <text evidence="2">The sequence shown here is derived from an EMBL/GenBank/DDBJ whole genome shotgun (WGS) entry which is preliminary data.</text>
</comment>
<evidence type="ECO:0000256" key="1">
    <source>
        <dbReference type="ARBA" id="ARBA00022649"/>
    </source>
</evidence>
<keyword evidence="3" id="KW-1185">Reference proteome</keyword>
<sequence length="84" mass="9792">MDGIQDRPAQKRPVTVLLDEDLVRRAESLTGNLSDRVEKLLTDYVTQEERDRDERDRRLDAVIATWNEFDAIHGSFADQYLDDL</sequence>
<proteinExistence type="predicted"/>
<protein>
    <recommendedName>
        <fullName evidence="4">Plasmid maintenance protein CcdB</fullName>
    </recommendedName>
</protein>
<dbReference type="RefSeq" id="WP_119832445.1">
    <property type="nucleotide sequence ID" value="NZ_QYUL01000002.1"/>
</dbReference>
<dbReference type="InterPro" id="IPR009956">
    <property type="entry name" value="Post-segregation_anti-tox_CcdA"/>
</dbReference>
<evidence type="ECO:0008006" key="4">
    <source>
        <dbReference type="Google" id="ProtNLM"/>
    </source>
</evidence>
<evidence type="ECO:0000313" key="2">
    <source>
        <dbReference type="EMBL" id="RJF81305.1"/>
    </source>
</evidence>
<accession>A0A418VVX5</accession>
<dbReference type="AlphaFoldDB" id="A0A418VVX5"/>